<dbReference type="PANTHER" id="PTHR11958">
    <property type="entry name" value="SODIUM/DICARBOXYLATE SYMPORTER-RELATED"/>
    <property type="match status" value="1"/>
</dbReference>
<dbReference type="PRINTS" id="PR00173">
    <property type="entry name" value="EDTRNSPORT"/>
</dbReference>
<dbReference type="InterPro" id="IPR036458">
    <property type="entry name" value="Na:dicarbo_symporter_sf"/>
</dbReference>
<evidence type="ECO:0000256" key="6">
    <source>
        <dbReference type="ARBA" id="ARBA00023136"/>
    </source>
</evidence>
<dbReference type="AlphaFoldDB" id="A0A8C2WEI4"/>
<keyword evidence="14" id="KW-1185">Reference proteome</keyword>
<feature type="region of interest" description="Disordered" evidence="12">
    <location>
        <begin position="446"/>
        <end position="475"/>
    </location>
</feature>
<dbReference type="PROSITE" id="PS00713">
    <property type="entry name" value="NA_DICARBOXYL_SYMP_1"/>
    <property type="match status" value="1"/>
</dbReference>
<evidence type="ECO:0000256" key="11">
    <source>
        <dbReference type="RuleBase" id="RU361216"/>
    </source>
</evidence>
<keyword evidence="6 11" id="KW-0472">Membrane</keyword>
<sequence length="475" mass="51330">MGVLFGMLLRYMKVKDDSVLTLISFPGEILMRMLKMLILPLIISSLITGLAGLDARSSGRMGSRAMVYYMTTTVIAAILGVILVLGIHPGNPKLRGDSSTSAPKNQEVNSMDAFLDLLRNLFPENLVQSCFQQRPGENNLSPNTTVLKTVPVAAPNQSESIIVSRKKLEYKWGMNVLGLIGFFIAFGICMSRMGERGKVMCDFFNILNEIIMTMVSMIMWYSPIGIASLIAGKIAAIGNLEVVARQLGMYMVTVMVGLVIHGGLILPAIFFAITRKNPFTFYQGIFQAWITALGTASSAGTLPVTFRCLEENLKIDKRVTRFVLPIGATINMDGTALYEAVAAIFIAQMNDISLDTGQIITVSLTATLASVGAASIPSAGLVTMLLILTAVGLPTQDISLLIAVDWLLDRMRTSINVVGDSFGAGIVDHLSKAELAELDAAEMQIERALGETSDGEESDDTAYDRRQAMPPGDLP</sequence>
<dbReference type="InterPro" id="IPR018107">
    <property type="entry name" value="Na-dicarboxylate_symporter_CS"/>
</dbReference>
<dbReference type="PANTHER" id="PTHR11958:SF55">
    <property type="entry name" value="AMINO ACID TRANSPORTER"/>
    <property type="match status" value="1"/>
</dbReference>
<evidence type="ECO:0000256" key="12">
    <source>
        <dbReference type="SAM" id="MobiDB-lite"/>
    </source>
</evidence>
<evidence type="ECO:0000256" key="2">
    <source>
        <dbReference type="ARBA" id="ARBA00022448"/>
    </source>
</evidence>
<reference evidence="13" key="2">
    <citation type="submission" date="2025-09" db="UniProtKB">
        <authorList>
            <consortium name="Ensembl"/>
        </authorList>
    </citation>
    <scope>IDENTIFICATION</scope>
</reference>
<dbReference type="Ensembl" id="ENSCLMT00005003624.1">
    <property type="protein sequence ID" value="ENSCLMP00005003295.1"/>
    <property type="gene ID" value="ENSCLMG00005001092.1"/>
</dbReference>
<evidence type="ECO:0000256" key="9">
    <source>
        <dbReference type="ARBA" id="ARBA00048715"/>
    </source>
</evidence>
<proteinExistence type="inferred from homology"/>
<feature type="transmembrane region" description="Helical" evidence="11">
    <location>
        <begin position="285"/>
        <end position="306"/>
    </location>
</feature>
<feature type="transmembrane region" description="Helical" evidence="11">
    <location>
        <begin position="326"/>
        <end position="347"/>
    </location>
</feature>
<comment type="similarity">
    <text evidence="11">Belongs to the dicarboxylate/amino acid:cation symporter (DAACS) (TC 2.A.23) family.</text>
</comment>
<evidence type="ECO:0000313" key="14">
    <source>
        <dbReference type="Proteomes" id="UP000694565"/>
    </source>
</evidence>
<evidence type="ECO:0000256" key="8">
    <source>
        <dbReference type="ARBA" id="ARBA00047601"/>
    </source>
</evidence>
<evidence type="ECO:0000256" key="10">
    <source>
        <dbReference type="ARBA" id="ARBA00049118"/>
    </source>
</evidence>
<dbReference type="Pfam" id="PF00375">
    <property type="entry name" value="SDF"/>
    <property type="match status" value="1"/>
</dbReference>
<dbReference type="GO" id="GO:0098712">
    <property type="term" value="P:L-glutamate import across plasma membrane"/>
    <property type="evidence" value="ECO:0007669"/>
    <property type="project" value="TreeGrafter"/>
</dbReference>
<dbReference type="SUPFAM" id="SSF118215">
    <property type="entry name" value="Proton glutamate symport protein"/>
    <property type="match status" value="1"/>
</dbReference>
<dbReference type="Proteomes" id="UP000694565">
    <property type="component" value="Unplaced"/>
</dbReference>
<feature type="transmembrane region" description="Helical" evidence="11">
    <location>
        <begin position="247"/>
        <end position="273"/>
    </location>
</feature>
<evidence type="ECO:0000256" key="1">
    <source>
        <dbReference type="ARBA" id="ARBA00004141"/>
    </source>
</evidence>
<feature type="transmembrane region" description="Helical" evidence="11">
    <location>
        <begin position="359"/>
        <end position="379"/>
    </location>
</feature>
<protein>
    <recommendedName>
        <fullName evidence="11">Amino acid transporter</fullName>
    </recommendedName>
</protein>
<keyword evidence="5 11" id="KW-1133">Transmembrane helix</keyword>
<dbReference type="FunFam" id="1.10.3860.10:FF:000002">
    <property type="entry name" value="Amino acid transporter"/>
    <property type="match status" value="1"/>
</dbReference>
<comment type="subcellular location">
    <subcellularLocation>
        <location evidence="1 11">Membrane</location>
        <topology evidence="1 11">Multi-pass membrane protein</topology>
    </subcellularLocation>
</comment>
<evidence type="ECO:0000256" key="3">
    <source>
        <dbReference type="ARBA" id="ARBA00022692"/>
    </source>
</evidence>
<keyword evidence="2 11" id="KW-0813">Transport</keyword>
<dbReference type="GO" id="GO:0005313">
    <property type="term" value="F:L-glutamate transmembrane transporter activity"/>
    <property type="evidence" value="ECO:0007669"/>
    <property type="project" value="TreeGrafter"/>
</dbReference>
<dbReference type="GO" id="GO:0015501">
    <property type="term" value="F:glutamate:sodium symporter activity"/>
    <property type="evidence" value="ECO:0007669"/>
    <property type="project" value="TreeGrafter"/>
</dbReference>
<evidence type="ECO:0000313" key="13">
    <source>
        <dbReference type="Ensembl" id="ENSCLMP00005003295.1"/>
    </source>
</evidence>
<dbReference type="GeneTree" id="ENSGT00940000166365"/>
<accession>A0A8C2WEI4</accession>
<name>A0A8C2WEI4_CYCLU</name>
<evidence type="ECO:0000256" key="5">
    <source>
        <dbReference type="ARBA" id="ARBA00022989"/>
    </source>
</evidence>
<feature type="transmembrane region" description="Helical" evidence="11">
    <location>
        <begin position="210"/>
        <end position="235"/>
    </location>
</feature>
<dbReference type="PROSITE" id="PS00714">
    <property type="entry name" value="NA_DICARBOXYL_SYMP_2"/>
    <property type="match status" value="1"/>
</dbReference>
<evidence type="ECO:0000256" key="4">
    <source>
        <dbReference type="ARBA" id="ARBA00022847"/>
    </source>
</evidence>
<feature type="transmembrane region" description="Helical" evidence="11">
    <location>
        <begin position="172"/>
        <end position="190"/>
    </location>
</feature>
<keyword evidence="4 11" id="KW-0769">Symport</keyword>
<evidence type="ECO:0000256" key="7">
    <source>
        <dbReference type="ARBA" id="ARBA00023180"/>
    </source>
</evidence>
<feature type="transmembrane region" description="Helical" evidence="11">
    <location>
        <begin position="65"/>
        <end position="87"/>
    </location>
</feature>
<feature type="transmembrane region" description="Helical" evidence="11">
    <location>
        <begin position="33"/>
        <end position="53"/>
    </location>
</feature>
<dbReference type="GO" id="GO:0015175">
    <property type="term" value="F:neutral L-amino acid transmembrane transporter activity"/>
    <property type="evidence" value="ECO:0007669"/>
    <property type="project" value="TreeGrafter"/>
</dbReference>
<reference evidence="13" key="1">
    <citation type="submission" date="2025-08" db="UniProtKB">
        <authorList>
            <consortium name="Ensembl"/>
        </authorList>
    </citation>
    <scope>IDENTIFICATION</scope>
</reference>
<dbReference type="InterPro" id="IPR001991">
    <property type="entry name" value="Na-dicarboxylate_symporter"/>
</dbReference>
<comment type="catalytic activity">
    <reaction evidence="10">
        <text>D-aspartate(out) + K(+)(in) + 3 Na(+)(out) + H(+)(out) = D-aspartate(in) + K(+)(out) + 3 Na(+)(in) + H(+)(in)</text>
        <dbReference type="Rhea" id="RHEA:71379"/>
        <dbReference type="ChEBI" id="CHEBI:15378"/>
        <dbReference type="ChEBI" id="CHEBI:29101"/>
        <dbReference type="ChEBI" id="CHEBI:29103"/>
        <dbReference type="ChEBI" id="CHEBI:29990"/>
    </reaction>
</comment>
<dbReference type="Gene3D" id="1.10.3860.10">
    <property type="entry name" value="Sodium:dicarboxylate symporter"/>
    <property type="match status" value="1"/>
</dbReference>
<keyword evidence="3 11" id="KW-0812">Transmembrane</keyword>
<organism evidence="13 14">
    <name type="scientific">Cyclopterus lumpus</name>
    <name type="common">Lumpsucker</name>
    <dbReference type="NCBI Taxonomy" id="8103"/>
    <lineage>
        <taxon>Eukaryota</taxon>
        <taxon>Metazoa</taxon>
        <taxon>Chordata</taxon>
        <taxon>Craniata</taxon>
        <taxon>Vertebrata</taxon>
        <taxon>Euteleostomi</taxon>
        <taxon>Actinopterygii</taxon>
        <taxon>Neopterygii</taxon>
        <taxon>Teleostei</taxon>
        <taxon>Neoteleostei</taxon>
        <taxon>Acanthomorphata</taxon>
        <taxon>Eupercaria</taxon>
        <taxon>Perciformes</taxon>
        <taxon>Cottioidei</taxon>
        <taxon>Cottales</taxon>
        <taxon>Cyclopteridae</taxon>
        <taxon>Cyclopterus</taxon>
    </lineage>
</organism>
<comment type="catalytic activity">
    <reaction evidence="9">
        <text>K(+)(in) + L-aspartate(out) + 3 Na(+)(out) + H(+)(out) = K(+)(out) + L-aspartate(in) + 3 Na(+)(in) + H(+)(in)</text>
        <dbReference type="Rhea" id="RHEA:70851"/>
        <dbReference type="ChEBI" id="CHEBI:15378"/>
        <dbReference type="ChEBI" id="CHEBI:29101"/>
        <dbReference type="ChEBI" id="CHEBI:29103"/>
        <dbReference type="ChEBI" id="CHEBI:29991"/>
    </reaction>
</comment>
<keyword evidence="7" id="KW-0325">Glycoprotein</keyword>
<dbReference type="GO" id="GO:0005886">
    <property type="term" value="C:plasma membrane"/>
    <property type="evidence" value="ECO:0007669"/>
    <property type="project" value="TreeGrafter"/>
</dbReference>
<dbReference type="GO" id="GO:0070778">
    <property type="term" value="P:L-aspartate transmembrane transport"/>
    <property type="evidence" value="ECO:0007669"/>
    <property type="project" value="TreeGrafter"/>
</dbReference>
<dbReference type="InterPro" id="IPR050746">
    <property type="entry name" value="DAACS"/>
</dbReference>
<comment type="catalytic activity">
    <reaction evidence="8">
        <text>K(+)(in) + L-glutamate(out) + 3 Na(+)(out) + H(+)(out) = K(+)(out) + L-glutamate(in) + 3 Na(+)(in) + H(+)(in)</text>
        <dbReference type="Rhea" id="RHEA:70699"/>
        <dbReference type="ChEBI" id="CHEBI:15378"/>
        <dbReference type="ChEBI" id="CHEBI:29101"/>
        <dbReference type="ChEBI" id="CHEBI:29103"/>
        <dbReference type="ChEBI" id="CHEBI:29985"/>
    </reaction>
</comment>